<dbReference type="InterPro" id="IPR021109">
    <property type="entry name" value="Peptidase_aspartic_dom_sf"/>
</dbReference>
<dbReference type="Gene3D" id="2.40.70.10">
    <property type="entry name" value="Acid Proteases"/>
    <property type="match status" value="2"/>
</dbReference>
<reference evidence="2 3" key="1">
    <citation type="journal article" date="2015" name="Genome Announc.">
        <title>Draft Genome Sequences of Marine Isolates of Thalassomonas viridans and Thalassomonas actiniarum.</title>
        <authorList>
            <person name="Olonade I."/>
            <person name="van Zyl L.J."/>
            <person name="Trindade M."/>
        </authorList>
    </citation>
    <scope>NUCLEOTIDE SEQUENCE [LARGE SCALE GENOMIC DNA]</scope>
    <source>
        <strain evidence="2 3">XOM25</strain>
    </source>
</reference>
<gene>
    <name evidence="2" type="ORF">SG34_015845</name>
</gene>
<feature type="domain" description="PDZ" evidence="1">
    <location>
        <begin position="319"/>
        <end position="385"/>
    </location>
</feature>
<sequence>MSVVFRSLSSLTLPLVSALMLTLTISGCSVVNVLKLRYANDDVEPIWSHSGSQFDIATDYIGEKVFVYGSINGVDGFKFMIDTGASFTLLFDTPKVTALNLPQGYDLNLAGWGDDDDSLGYQINMESLKFGAMEVTNFKGAFLKMSKTRYFERSDELIYDGVIGHDLLRHFVWTLDKKANQVTVANKPYQAPKNVKAISFDTSMSKISVMGDIDFGNGHKTKHDFIIDTGSRHYFKLSSQYPKANDIELPEAQVTAADFGLSGKAEHQRVTLPQIALGDIEIEKVKTNIIKTDDEDDYWIIGNATFNQFVTTLDYQTSKLYLQPYNNQAFKSRYNLLGLEVRKLLSGDFLVRYVMPDLPAVTSGFKAGDVITRVNGIDAKDISKDLWLSMSATPGKYEICRESLPCESLLSEHIEGYSN</sequence>
<dbReference type="GO" id="GO:0008233">
    <property type="term" value="F:peptidase activity"/>
    <property type="evidence" value="ECO:0007669"/>
    <property type="project" value="UniProtKB-KW"/>
</dbReference>
<dbReference type="Pfam" id="PF13650">
    <property type="entry name" value="Asp_protease_2"/>
    <property type="match status" value="1"/>
</dbReference>
<keyword evidence="3" id="KW-1185">Reference proteome</keyword>
<evidence type="ECO:0000313" key="2">
    <source>
        <dbReference type="EMBL" id="WDE02914.1"/>
    </source>
</evidence>
<keyword evidence="2" id="KW-0378">Hydrolase</keyword>
<dbReference type="InterPro" id="IPR036034">
    <property type="entry name" value="PDZ_sf"/>
</dbReference>
<dbReference type="InterPro" id="IPR001478">
    <property type="entry name" value="PDZ"/>
</dbReference>
<dbReference type="EMBL" id="CP059733">
    <property type="protein sequence ID" value="WDE02914.1"/>
    <property type="molecule type" value="Genomic_DNA"/>
</dbReference>
<evidence type="ECO:0000259" key="1">
    <source>
        <dbReference type="PROSITE" id="PS50106"/>
    </source>
</evidence>
<dbReference type="PROSITE" id="PS51257">
    <property type="entry name" value="PROKAR_LIPOPROTEIN"/>
    <property type="match status" value="1"/>
</dbReference>
<keyword evidence="2" id="KW-0645">Protease</keyword>
<dbReference type="RefSeq" id="WP_044840270.1">
    <property type="nucleotide sequence ID" value="NZ_CP059733.1"/>
</dbReference>
<dbReference type="GO" id="GO:0006508">
    <property type="term" value="P:proteolysis"/>
    <property type="evidence" value="ECO:0007669"/>
    <property type="project" value="UniProtKB-KW"/>
</dbReference>
<proteinExistence type="predicted"/>
<dbReference type="SUPFAM" id="SSF50156">
    <property type="entry name" value="PDZ domain-like"/>
    <property type="match status" value="1"/>
</dbReference>
<organism evidence="2 3">
    <name type="scientific">Thalassomonas viridans</name>
    <dbReference type="NCBI Taxonomy" id="137584"/>
    <lineage>
        <taxon>Bacteria</taxon>
        <taxon>Pseudomonadati</taxon>
        <taxon>Pseudomonadota</taxon>
        <taxon>Gammaproteobacteria</taxon>
        <taxon>Alteromonadales</taxon>
        <taxon>Colwelliaceae</taxon>
        <taxon>Thalassomonas</taxon>
    </lineage>
</organism>
<dbReference type="PROSITE" id="PS50106">
    <property type="entry name" value="PDZ"/>
    <property type="match status" value="1"/>
</dbReference>
<accession>A0AAE9YYX0</accession>
<dbReference type="KEGG" id="tvd:SG34_015845"/>
<reference evidence="2 3" key="2">
    <citation type="journal article" date="2022" name="Mar. Drugs">
        <title>Bioassay-Guided Fractionation Leads to the Detection of Cholic Acid Generated by the Rare Thalassomonas sp.</title>
        <authorList>
            <person name="Pheiffer F."/>
            <person name="Schneider Y.K."/>
            <person name="Hansen E.H."/>
            <person name="Andersen J.H."/>
            <person name="Isaksson J."/>
            <person name="Busche T."/>
            <person name="R C."/>
            <person name="Kalinowski J."/>
            <person name="Zyl L.V."/>
            <person name="Trindade M."/>
        </authorList>
    </citation>
    <scope>NUCLEOTIDE SEQUENCE [LARGE SCALE GENOMIC DNA]</scope>
    <source>
        <strain evidence="2 3">XOM25</strain>
    </source>
</reference>
<evidence type="ECO:0000313" key="3">
    <source>
        <dbReference type="Proteomes" id="UP000032352"/>
    </source>
</evidence>
<dbReference type="Gene3D" id="2.30.42.10">
    <property type="match status" value="1"/>
</dbReference>
<protein>
    <submittedName>
        <fullName evidence="2">Aspartyl protease family protein</fullName>
    </submittedName>
</protein>
<dbReference type="Proteomes" id="UP000032352">
    <property type="component" value="Chromosome"/>
</dbReference>
<name>A0AAE9YYX0_9GAMM</name>
<dbReference type="AlphaFoldDB" id="A0AAE9YYX0"/>